<evidence type="ECO:0000256" key="13">
    <source>
        <dbReference type="ARBA" id="ARBA00049007"/>
    </source>
</evidence>
<dbReference type="AlphaFoldDB" id="A0A558AJR6"/>
<dbReference type="UniPathway" id="UPA00135">
    <property type="reaction ID" value="UER00197"/>
</dbReference>
<dbReference type="InterPro" id="IPR000192">
    <property type="entry name" value="Aminotrans_V_dom"/>
</dbReference>
<dbReference type="GO" id="GO:0008453">
    <property type="term" value="F:alanine-glyoxylate transaminase activity"/>
    <property type="evidence" value="ECO:0007669"/>
    <property type="project" value="TreeGrafter"/>
</dbReference>
<dbReference type="Gene3D" id="3.90.1150.10">
    <property type="entry name" value="Aspartate Aminotransferase, domain 1"/>
    <property type="match status" value="1"/>
</dbReference>
<dbReference type="Gene3D" id="3.40.640.10">
    <property type="entry name" value="Type I PLP-dependent aspartate aminotransferase-like (Major domain)"/>
    <property type="match status" value="1"/>
</dbReference>
<dbReference type="GO" id="GO:0017000">
    <property type="term" value="P:antibiotic biosynthetic process"/>
    <property type="evidence" value="ECO:0007669"/>
    <property type="project" value="UniProtKB-KW"/>
</dbReference>
<evidence type="ECO:0000256" key="14">
    <source>
        <dbReference type="HAMAP-Rule" id="MF_00160"/>
    </source>
</evidence>
<dbReference type="EC" id="2.6.1.52" evidence="14"/>
<feature type="binding site" evidence="14">
    <location>
        <begin position="246"/>
        <end position="247"/>
    </location>
    <ligand>
        <name>pyridoxal 5'-phosphate</name>
        <dbReference type="ChEBI" id="CHEBI:597326"/>
    </ligand>
</feature>
<evidence type="ECO:0000256" key="4">
    <source>
        <dbReference type="ARBA" id="ARBA00022490"/>
    </source>
</evidence>
<evidence type="ECO:0000256" key="3">
    <source>
        <dbReference type="ARBA" id="ARBA00006904"/>
    </source>
</evidence>
<keyword evidence="5 14" id="KW-0032">Aminotransferase</keyword>
<dbReference type="InterPro" id="IPR015421">
    <property type="entry name" value="PyrdxlP-dep_Trfase_major"/>
</dbReference>
<dbReference type="EMBL" id="VJZA01000006">
    <property type="protein sequence ID" value="TVT24506.1"/>
    <property type="molecule type" value="Genomic_DNA"/>
</dbReference>
<comment type="function">
    <text evidence="1 14">Catalyzes the reversible conversion of 3-phosphohydroxypyruvate to phosphoserine and of 3-hydroxy-2-oxo-4-phosphonooxybutanoate to phosphohydroxythreonine.</text>
</comment>
<dbReference type="InterPro" id="IPR015422">
    <property type="entry name" value="PyrdxlP-dep_Trfase_small"/>
</dbReference>
<comment type="pathway">
    <text evidence="14">Cofactor biosynthesis; pyridoxine 5'-phosphate biosynthesis; pyridoxine 5'-phosphate from D-erythrose 4-phosphate: step 3/5.</text>
</comment>
<dbReference type="OrthoDB" id="975012at2"/>
<evidence type="ECO:0000256" key="8">
    <source>
        <dbReference type="ARBA" id="ARBA00022898"/>
    </source>
</evidence>
<evidence type="ECO:0000256" key="7">
    <source>
        <dbReference type="ARBA" id="ARBA00022679"/>
    </source>
</evidence>
<keyword evidence="9 14" id="KW-0664">Pyridoxine biosynthesis</keyword>
<comment type="cofactor">
    <cofactor evidence="14">
        <name>pyridoxal 5'-phosphate</name>
        <dbReference type="ChEBI" id="CHEBI:597326"/>
    </cofactor>
    <text evidence="14">Binds 1 pyridoxal phosphate per subunit.</text>
</comment>
<comment type="pathway">
    <text evidence="2 14">Amino-acid biosynthesis; L-serine biosynthesis; L-serine from 3-phospho-D-glycerate: step 2/3.</text>
</comment>
<dbReference type="GO" id="GO:0006564">
    <property type="term" value="P:L-serine biosynthetic process"/>
    <property type="evidence" value="ECO:0007669"/>
    <property type="project" value="UniProtKB-UniRule"/>
</dbReference>
<comment type="subunit">
    <text evidence="14">Homodimer.</text>
</comment>
<keyword evidence="11 14" id="KW-0718">Serine biosynthesis</keyword>
<dbReference type="InterPro" id="IPR022278">
    <property type="entry name" value="Pser_aminoTfrase"/>
</dbReference>
<evidence type="ECO:0000256" key="6">
    <source>
        <dbReference type="ARBA" id="ARBA00022605"/>
    </source>
</evidence>
<keyword evidence="6 14" id="KW-0028">Amino-acid biosynthesis</keyword>
<evidence type="ECO:0000256" key="11">
    <source>
        <dbReference type="ARBA" id="ARBA00023299"/>
    </source>
</evidence>
<feature type="binding site" evidence="14">
    <location>
        <position position="103"/>
    </location>
    <ligand>
        <name>pyridoxal 5'-phosphate</name>
        <dbReference type="ChEBI" id="CHEBI:597326"/>
    </ligand>
</feature>
<keyword evidence="4 14" id="KW-0963">Cytoplasm</keyword>
<organism evidence="16 17">
    <name type="scientific">Amycolatopsis acidiphila</name>
    <dbReference type="NCBI Taxonomy" id="715473"/>
    <lineage>
        <taxon>Bacteria</taxon>
        <taxon>Bacillati</taxon>
        <taxon>Actinomycetota</taxon>
        <taxon>Actinomycetes</taxon>
        <taxon>Pseudonocardiales</taxon>
        <taxon>Pseudonocardiaceae</taxon>
        <taxon>Amycolatopsis</taxon>
    </lineage>
</organism>
<dbReference type="UniPathway" id="UPA00244">
    <property type="reaction ID" value="UER00311"/>
</dbReference>
<comment type="subcellular location">
    <subcellularLocation>
        <location evidence="14">Cytoplasm</location>
    </subcellularLocation>
</comment>
<dbReference type="Pfam" id="PF00266">
    <property type="entry name" value="Aminotran_5"/>
    <property type="match status" value="1"/>
</dbReference>
<evidence type="ECO:0000256" key="1">
    <source>
        <dbReference type="ARBA" id="ARBA00003483"/>
    </source>
</evidence>
<feature type="binding site" evidence="14">
    <location>
        <position position="149"/>
    </location>
    <ligand>
        <name>pyridoxal 5'-phosphate</name>
        <dbReference type="ChEBI" id="CHEBI:597326"/>
    </ligand>
</feature>
<dbReference type="RefSeq" id="WP_144634834.1">
    <property type="nucleotide sequence ID" value="NZ_BNAX01000011.1"/>
</dbReference>
<dbReference type="PIRSF" id="PIRSF000525">
    <property type="entry name" value="SerC"/>
    <property type="match status" value="1"/>
</dbReference>
<dbReference type="GO" id="GO:0019265">
    <property type="term" value="P:glycine biosynthetic process, by transamination of glyoxylate"/>
    <property type="evidence" value="ECO:0007669"/>
    <property type="project" value="TreeGrafter"/>
</dbReference>
<dbReference type="InterPro" id="IPR015424">
    <property type="entry name" value="PyrdxlP-dep_Trfase"/>
</dbReference>
<keyword evidence="8 14" id="KW-0663">Pyridoxal phosphate</keyword>
<keyword evidence="7 14" id="KW-0808">Transferase</keyword>
<sequence length="374" mass="40234">MTELTIPAELKPSDGRFGCGPSKVRAEQLANLAAEGAKYLGTSHRQKPVKSLVGRVRAGLSELFSLPEGYEVVLGNGGTTAFWDAAAFGLVRERSQHFTYGEFSSKFAAVTKGAPFLADPVVVKSEPGSAPEIAYEQGVDLVGWAHNETSTGVAVPVRRPAGSEGALVAIDATSGAGGLPVKAEDFDVYYFAPQKSFASDGGLWLALMSPAALERVGEIGASDRWIPEFLSLTTALDNSRKDQTYNTPAVATLFLLADQIEWMLGNGGLDWTVARTKDSSDRLYEWAEETSYTVPFVKDPALRSQVVGTVDFVDEVDAAEVAKVLRANGIVDVEPYRKLGRNQLRIGMFPAIEPGDITALISCIEFVVERLPQK</sequence>
<feature type="binding site" evidence="14">
    <location>
        <position position="171"/>
    </location>
    <ligand>
        <name>pyridoxal 5'-phosphate</name>
        <dbReference type="ChEBI" id="CHEBI:597326"/>
    </ligand>
</feature>
<evidence type="ECO:0000256" key="2">
    <source>
        <dbReference type="ARBA" id="ARBA00005099"/>
    </source>
</evidence>
<comment type="caution">
    <text evidence="14">Lacks conserved residue(s) required for the propagation of feature annotation.</text>
</comment>
<reference evidence="16 17" key="1">
    <citation type="submission" date="2019-07" db="EMBL/GenBank/DDBJ databases">
        <title>New species of Amycolatopsis and Streptomyces.</title>
        <authorList>
            <person name="Duangmal K."/>
            <person name="Teo W.F.A."/>
            <person name="Lipun K."/>
        </authorList>
    </citation>
    <scope>NUCLEOTIDE SEQUENCE [LARGE SCALE GENOMIC DNA]</scope>
    <source>
        <strain evidence="16 17">JCM 30562</strain>
    </source>
</reference>
<evidence type="ECO:0000313" key="17">
    <source>
        <dbReference type="Proteomes" id="UP000318578"/>
    </source>
</evidence>
<dbReference type="SUPFAM" id="SSF53383">
    <property type="entry name" value="PLP-dependent transferases"/>
    <property type="match status" value="1"/>
</dbReference>
<evidence type="ECO:0000259" key="15">
    <source>
        <dbReference type="Pfam" id="PF00266"/>
    </source>
</evidence>
<evidence type="ECO:0000256" key="5">
    <source>
        <dbReference type="ARBA" id="ARBA00022576"/>
    </source>
</evidence>
<dbReference type="GO" id="GO:0008615">
    <property type="term" value="P:pyridoxine biosynthetic process"/>
    <property type="evidence" value="ECO:0007669"/>
    <property type="project" value="UniProtKB-UniRule"/>
</dbReference>
<keyword evidence="10" id="KW-0045">Antibiotic biosynthesis</keyword>
<dbReference type="InterPro" id="IPR006272">
    <property type="entry name" value="Pser_aminoTfrase_mycobac"/>
</dbReference>
<dbReference type="GO" id="GO:0005737">
    <property type="term" value="C:cytoplasm"/>
    <property type="evidence" value="ECO:0007669"/>
    <property type="project" value="UniProtKB-SubCell"/>
</dbReference>
<evidence type="ECO:0000313" key="16">
    <source>
        <dbReference type="EMBL" id="TVT24506.1"/>
    </source>
</evidence>
<name>A0A558AJR6_9PSEU</name>
<dbReference type="PANTHER" id="PTHR21152:SF40">
    <property type="entry name" value="ALANINE--GLYOXYLATE AMINOTRANSFERASE"/>
    <property type="match status" value="1"/>
</dbReference>
<evidence type="ECO:0000256" key="10">
    <source>
        <dbReference type="ARBA" id="ARBA00023194"/>
    </source>
</evidence>
<proteinExistence type="inferred from homology"/>
<evidence type="ECO:0000256" key="9">
    <source>
        <dbReference type="ARBA" id="ARBA00023096"/>
    </source>
</evidence>
<dbReference type="GO" id="GO:0004760">
    <property type="term" value="F:L-serine-pyruvate transaminase activity"/>
    <property type="evidence" value="ECO:0007669"/>
    <property type="project" value="TreeGrafter"/>
</dbReference>
<feature type="modified residue" description="N6-(pyridoxal phosphate)lysine" evidence="14">
    <location>
        <position position="195"/>
    </location>
</feature>
<comment type="similarity">
    <text evidence="3 14">Belongs to the class-V pyridoxal-phosphate-dependent aminotransferase family. SerC subfamily.</text>
</comment>
<dbReference type="NCBIfam" id="TIGR01366">
    <property type="entry name" value="serC_3"/>
    <property type="match status" value="1"/>
</dbReference>
<gene>
    <name evidence="14" type="primary">serC</name>
    <name evidence="16" type="ORF">FNH06_05910</name>
</gene>
<keyword evidence="17" id="KW-1185">Reference proteome</keyword>
<evidence type="ECO:0000256" key="12">
    <source>
        <dbReference type="ARBA" id="ARBA00047630"/>
    </source>
</evidence>
<comment type="catalytic activity">
    <reaction evidence="13 14">
        <text>O-phospho-L-serine + 2-oxoglutarate = 3-phosphooxypyruvate + L-glutamate</text>
        <dbReference type="Rhea" id="RHEA:14329"/>
        <dbReference type="ChEBI" id="CHEBI:16810"/>
        <dbReference type="ChEBI" id="CHEBI:18110"/>
        <dbReference type="ChEBI" id="CHEBI:29985"/>
        <dbReference type="ChEBI" id="CHEBI:57524"/>
        <dbReference type="EC" id="2.6.1.52"/>
    </reaction>
</comment>
<dbReference type="HAMAP" id="MF_00160">
    <property type="entry name" value="SerC_aminotrans_5"/>
    <property type="match status" value="1"/>
</dbReference>
<dbReference type="GO" id="GO:0004648">
    <property type="term" value="F:O-phospho-L-serine:2-oxoglutarate aminotransferase activity"/>
    <property type="evidence" value="ECO:0007669"/>
    <property type="project" value="UniProtKB-UniRule"/>
</dbReference>
<protein>
    <recommendedName>
        <fullName evidence="14">Phosphoserine aminotransferase</fullName>
        <ecNumber evidence="14">2.6.1.52</ecNumber>
    </recommendedName>
    <alternativeName>
        <fullName evidence="14">Phosphohydroxythreonine aminotransferase</fullName>
        <shortName evidence="14">PSAT</shortName>
    </alternativeName>
</protein>
<feature type="binding site" evidence="14">
    <location>
        <position position="45"/>
    </location>
    <ligand>
        <name>L-glutamate</name>
        <dbReference type="ChEBI" id="CHEBI:29985"/>
    </ligand>
</feature>
<dbReference type="Proteomes" id="UP000318578">
    <property type="component" value="Unassembled WGS sequence"/>
</dbReference>
<dbReference type="GO" id="GO:0030170">
    <property type="term" value="F:pyridoxal phosphate binding"/>
    <property type="evidence" value="ECO:0007669"/>
    <property type="project" value="UniProtKB-UniRule"/>
</dbReference>
<accession>A0A558AJR6</accession>
<feature type="domain" description="Aminotransferase class V" evidence="15">
    <location>
        <begin position="41"/>
        <end position="330"/>
    </location>
</feature>
<dbReference type="PANTHER" id="PTHR21152">
    <property type="entry name" value="AMINOTRANSFERASE CLASS V"/>
    <property type="match status" value="1"/>
</dbReference>
<feature type="binding site" evidence="14">
    <location>
        <position position="194"/>
    </location>
    <ligand>
        <name>pyridoxal 5'-phosphate</name>
        <dbReference type="ChEBI" id="CHEBI:597326"/>
    </ligand>
</feature>
<comment type="catalytic activity">
    <reaction evidence="12 14">
        <text>4-(phosphooxy)-L-threonine + 2-oxoglutarate = (R)-3-hydroxy-2-oxo-4-phosphooxybutanoate + L-glutamate</text>
        <dbReference type="Rhea" id="RHEA:16573"/>
        <dbReference type="ChEBI" id="CHEBI:16810"/>
        <dbReference type="ChEBI" id="CHEBI:29985"/>
        <dbReference type="ChEBI" id="CHEBI:58452"/>
        <dbReference type="ChEBI" id="CHEBI:58538"/>
        <dbReference type="EC" id="2.6.1.52"/>
    </reaction>
</comment>
<comment type="caution">
    <text evidence="16">The sequence shown here is derived from an EMBL/GenBank/DDBJ whole genome shotgun (WGS) entry which is preliminary data.</text>
</comment>